<evidence type="ECO:0000259" key="6">
    <source>
        <dbReference type="Pfam" id="PF00924"/>
    </source>
</evidence>
<dbReference type="RefSeq" id="WP_207561723.1">
    <property type="nucleotide sequence ID" value="NZ_CP046072.1"/>
</dbReference>
<keyword evidence="2 5" id="KW-0812">Transmembrane</keyword>
<keyword evidence="3 5" id="KW-1133">Transmembrane helix</keyword>
<reference evidence="7" key="1">
    <citation type="submission" date="2019-11" db="EMBL/GenBank/DDBJ databases">
        <authorList>
            <person name="Kojima H."/>
        </authorList>
    </citation>
    <scope>NUCLEOTIDE SEQUENCE</scope>
    <source>
        <strain evidence="7">H1576</strain>
    </source>
</reference>
<dbReference type="Proteomes" id="UP000671852">
    <property type="component" value="Chromosome"/>
</dbReference>
<evidence type="ECO:0000256" key="3">
    <source>
        <dbReference type="ARBA" id="ARBA00022989"/>
    </source>
</evidence>
<feature type="transmembrane region" description="Helical" evidence="5">
    <location>
        <begin position="47"/>
        <end position="65"/>
    </location>
</feature>
<dbReference type="AlphaFoldDB" id="A0A975B288"/>
<keyword evidence="4 5" id="KW-0472">Membrane</keyword>
<evidence type="ECO:0000256" key="2">
    <source>
        <dbReference type="ARBA" id="ARBA00022692"/>
    </source>
</evidence>
<organism evidence="7 8">
    <name type="scientific">Sulfurimonas aquatica</name>
    <dbReference type="NCBI Taxonomy" id="2672570"/>
    <lineage>
        <taxon>Bacteria</taxon>
        <taxon>Pseudomonadati</taxon>
        <taxon>Campylobacterota</taxon>
        <taxon>Epsilonproteobacteria</taxon>
        <taxon>Campylobacterales</taxon>
        <taxon>Sulfurimonadaceae</taxon>
        <taxon>Sulfurimonas</taxon>
    </lineage>
</organism>
<evidence type="ECO:0000313" key="7">
    <source>
        <dbReference type="EMBL" id="QSZ42911.1"/>
    </source>
</evidence>
<evidence type="ECO:0000256" key="5">
    <source>
        <dbReference type="SAM" id="Phobius"/>
    </source>
</evidence>
<evidence type="ECO:0000256" key="1">
    <source>
        <dbReference type="ARBA" id="ARBA00004370"/>
    </source>
</evidence>
<sequence>MNNEIILTLALILGTIASLRSLDYFLTKLGAIKKVSEKRTYYISKSISFLVIVVAFLLLAIIWSVSLDGVLIFASSIFTVVGVALFAQWSILSNLTASIIIFFTFPARVGDTITIIDGDNTVTGTIIEISLFTIELLDADGETIMYPNNLFIQKPIKKLKKTKEDMCLES</sequence>
<dbReference type="SUPFAM" id="SSF50182">
    <property type="entry name" value="Sm-like ribonucleoproteins"/>
    <property type="match status" value="1"/>
</dbReference>
<evidence type="ECO:0000313" key="8">
    <source>
        <dbReference type="Proteomes" id="UP000671852"/>
    </source>
</evidence>
<dbReference type="InterPro" id="IPR010920">
    <property type="entry name" value="LSM_dom_sf"/>
</dbReference>
<feature type="transmembrane region" description="Helical" evidence="5">
    <location>
        <begin position="6"/>
        <end position="26"/>
    </location>
</feature>
<protein>
    <submittedName>
        <fullName evidence="7">Mechanosensitive ion channel</fullName>
    </submittedName>
</protein>
<accession>A0A975B288</accession>
<proteinExistence type="predicted"/>
<feature type="domain" description="Mechanosensitive ion channel MscS" evidence="6">
    <location>
        <begin position="91"/>
        <end position="157"/>
    </location>
</feature>
<dbReference type="Gene3D" id="2.30.30.60">
    <property type="match status" value="1"/>
</dbReference>
<dbReference type="PANTHER" id="PTHR30221:SF8">
    <property type="entry name" value="SMALL-CONDUCTANCE MECHANOSENSITIVE CHANNEL"/>
    <property type="match status" value="1"/>
</dbReference>
<dbReference type="GO" id="GO:0008381">
    <property type="term" value="F:mechanosensitive monoatomic ion channel activity"/>
    <property type="evidence" value="ECO:0007669"/>
    <property type="project" value="InterPro"/>
</dbReference>
<dbReference type="EMBL" id="CP046072">
    <property type="protein sequence ID" value="QSZ42911.1"/>
    <property type="molecule type" value="Genomic_DNA"/>
</dbReference>
<dbReference type="InterPro" id="IPR045275">
    <property type="entry name" value="MscS_archaea/bacteria_type"/>
</dbReference>
<dbReference type="Pfam" id="PF00924">
    <property type="entry name" value="MS_channel_2nd"/>
    <property type="match status" value="1"/>
</dbReference>
<dbReference type="InterPro" id="IPR023408">
    <property type="entry name" value="MscS_beta-dom_sf"/>
</dbReference>
<dbReference type="KEGG" id="saqt:GJV85_12600"/>
<name>A0A975B288_9BACT</name>
<feature type="transmembrane region" description="Helical" evidence="5">
    <location>
        <begin position="71"/>
        <end position="92"/>
    </location>
</feature>
<keyword evidence="8" id="KW-1185">Reference proteome</keyword>
<evidence type="ECO:0000256" key="4">
    <source>
        <dbReference type="ARBA" id="ARBA00023136"/>
    </source>
</evidence>
<dbReference type="InterPro" id="IPR006685">
    <property type="entry name" value="MscS_channel_2nd"/>
</dbReference>
<dbReference type="PANTHER" id="PTHR30221">
    <property type="entry name" value="SMALL-CONDUCTANCE MECHANOSENSITIVE CHANNEL"/>
    <property type="match status" value="1"/>
</dbReference>
<reference evidence="7" key="2">
    <citation type="submission" date="2021-04" db="EMBL/GenBank/DDBJ databases">
        <title>Isolation and characterization of a novel species of the genus Sulfurimonas.</title>
        <authorList>
            <person name="Fukui M."/>
        </authorList>
    </citation>
    <scope>NUCLEOTIDE SEQUENCE</scope>
    <source>
        <strain evidence="7">H1576</strain>
    </source>
</reference>
<gene>
    <name evidence="7" type="ORF">GJV85_12600</name>
</gene>
<dbReference type="GO" id="GO:0016020">
    <property type="term" value="C:membrane"/>
    <property type="evidence" value="ECO:0007669"/>
    <property type="project" value="UniProtKB-SubCell"/>
</dbReference>
<comment type="subcellular location">
    <subcellularLocation>
        <location evidence="1">Membrane</location>
    </subcellularLocation>
</comment>